<accession>A0AA47P5H4</accession>
<dbReference type="Proteomes" id="UP001174136">
    <property type="component" value="Unassembled WGS sequence"/>
</dbReference>
<evidence type="ECO:0000313" key="3">
    <source>
        <dbReference type="Proteomes" id="UP001174136"/>
    </source>
</evidence>
<evidence type="ECO:0000313" key="2">
    <source>
        <dbReference type="EMBL" id="KAK0147397.1"/>
    </source>
</evidence>
<dbReference type="EMBL" id="JAOPHQ010002307">
    <property type="protein sequence ID" value="KAK0147397.1"/>
    <property type="molecule type" value="Genomic_DNA"/>
</dbReference>
<dbReference type="AlphaFoldDB" id="A0AA47P5H4"/>
<organism evidence="2 3">
    <name type="scientific">Merluccius polli</name>
    <name type="common">Benguela hake</name>
    <name type="synonym">Merluccius cadenati</name>
    <dbReference type="NCBI Taxonomy" id="89951"/>
    <lineage>
        <taxon>Eukaryota</taxon>
        <taxon>Metazoa</taxon>
        <taxon>Chordata</taxon>
        <taxon>Craniata</taxon>
        <taxon>Vertebrata</taxon>
        <taxon>Euteleostomi</taxon>
        <taxon>Actinopterygii</taxon>
        <taxon>Neopterygii</taxon>
        <taxon>Teleostei</taxon>
        <taxon>Neoteleostei</taxon>
        <taxon>Acanthomorphata</taxon>
        <taxon>Zeiogadaria</taxon>
        <taxon>Gadariae</taxon>
        <taxon>Gadiformes</taxon>
        <taxon>Gadoidei</taxon>
        <taxon>Merlucciidae</taxon>
        <taxon>Merluccius</taxon>
    </lineage>
</organism>
<keyword evidence="3" id="KW-1185">Reference proteome</keyword>
<name>A0AA47P5H4_MERPO</name>
<proteinExistence type="predicted"/>
<dbReference type="PANTHER" id="PTHR47331:SF3">
    <property type="match status" value="1"/>
</dbReference>
<gene>
    <name evidence="2" type="ORF">N1851_013123</name>
</gene>
<evidence type="ECO:0000259" key="1">
    <source>
        <dbReference type="Pfam" id="PF18701"/>
    </source>
</evidence>
<comment type="caution">
    <text evidence="2">The sequence shown here is derived from an EMBL/GenBank/DDBJ whole genome shotgun (WGS) entry which is preliminary data.</text>
</comment>
<dbReference type="InterPro" id="IPR040676">
    <property type="entry name" value="DUF5641"/>
</dbReference>
<dbReference type="Pfam" id="PF18701">
    <property type="entry name" value="DUF5641"/>
    <property type="match status" value="1"/>
</dbReference>
<reference evidence="2" key="1">
    <citation type="journal article" date="2023" name="Front. Mar. Sci.">
        <title>A new Merluccius polli reference genome to investigate the effects of global change in West African waters.</title>
        <authorList>
            <person name="Mateo J.L."/>
            <person name="Blanco-Fernandez C."/>
            <person name="Garcia-Vazquez E."/>
            <person name="Machado-Schiaffino G."/>
        </authorList>
    </citation>
    <scope>NUCLEOTIDE SEQUENCE</scope>
    <source>
        <strain evidence="2">C29</strain>
        <tissue evidence="2">Fin</tissue>
    </source>
</reference>
<protein>
    <recommendedName>
        <fullName evidence="1">DUF5641 domain-containing protein</fullName>
    </recommendedName>
</protein>
<sequence>MLYFNCSRLWTERCQDVLQGQPLSPSKTPNWYKERQQWTKVKRNFVPGDIVLIVDNSAPRNFWIIGRITEALPDRRGLVRQVQIKTQTSTLCRPVTKI</sequence>
<dbReference type="PANTHER" id="PTHR47331">
    <property type="entry name" value="PHD-TYPE DOMAIN-CONTAINING PROTEIN"/>
    <property type="match status" value="1"/>
</dbReference>
<feature type="domain" description="DUF5641" evidence="1">
    <location>
        <begin position="33"/>
        <end position="98"/>
    </location>
</feature>